<protein>
    <submittedName>
        <fullName evidence="2">Uncharacterized protein</fullName>
    </submittedName>
</protein>
<evidence type="ECO:0000313" key="3">
    <source>
        <dbReference type="Proteomes" id="UP001152130"/>
    </source>
</evidence>
<comment type="caution">
    <text evidence="2">The sequence shown here is derived from an EMBL/GenBank/DDBJ whole genome shotgun (WGS) entry which is preliminary data.</text>
</comment>
<sequence>MTENGMDAPGSSEVTTATVTLVYPDGTEMRKTITKVDRELTPSEIRFLALYERAYRFQSESLGFLGRFGYFCSGPHLGHDRLVRVHELKCLALMPSGFVGLFTLPFFGVRMVMLASGGWGKFWKGLPTFVLQLSLLAAVGFLFGVLGAWSVNHERHASEGKGIPESEDVKFCRVVGEVSRHGCVT</sequence>
<evidence type="ECO:0000256" key="1">
    <source>
        <dbReference type="SAM" id="Phobius"/>
    </source>
</evidence>
<feature type="transmembrane region" description="Helical" evidence="1">
    <location>
        <begin position="129"/>
        <end position="151"/>
    </location>
</feature>
<keyword evidence="3" id="KW-1185">Reference proteome</keyword>
<dbReference type="Proteomes" id="UP001152130">
    <property type="component" value="Unassembled WGS sequence"/>
</dbReference>
<dbReference type="EMBL" id="JAPDHF010000029">
    <property type="protein sequence ID" value="KAJ4002959.1"/>
    <property type="molecule type" value="Genomic_DNA"/>
</dbReference>
<gene>
    <name evidence="2" type="ORF">NW766_012608</name>
</gene>
<evidence type="ECO:0000313" key="2">
    <source>
        <dbReference type="EMBL" id="KAJ4002959.1"/>
    </source>
</evidence>
<name>A0A9W8U3T1_9HYPO</name>
<dbReference type="AlphaFoldDB" id="A0A9W8U3T1"/>
<keyword evidence="1" id="KW-0812">Transmembrane</keyword>
<feature type="transmembrane region" description="Helical" evidence="1">
    <location>
        <begin position="90"/>
        <end position="109"/>
    </location>
</feature>
<keyword evidence="1" id="KW-1133">Transmembrane helix</keyword>
<accession>A0A9W8U3T1</accession>
<reference evidence="2" key="1">
    <citation type="submission" date="2022-10" db="EMBL/GenBank/DDBJ databases">
        <title>Fusarium specimens isolated from Avocado Roots.</title>
        <authorList>
            <person name="Stajich J."/>
            <person name="Roper C."/>
            <person name="Heimlech-Rivalta G."/>
        </authorList>
    </citation>
    <scope>NUCLEOTIDE SEQUENCE</scope>
    <source>
        <strain evidence="2">CF00143</strain>
    </source>
</reference>
<keyword evidence="1" id="KW-0472">Membrane</keyword>
<proteinExistence type="predicted"/>
<organism evidence="2 3">
    <name type="scientific">Fusarium irregulare</name>
    <dbReference type="NCBI Taxonomy" id="2494466"/>
    <lineage>
        <taxon>Eukaryota</taxon>
        <taxon>Fungi</taxon>
        <taxon>Dikarya</taxon>
        <taxon>Ascomycota</taxon>
        <taxon>Pezizomycotina</taxon>
        <taxon>Sordariomycetes</taxon>
        <taxon>Hypocreomycetidae</taxon>
        <taxon>Hypocreales</taxon>
        <taxon>Nectriaceae</taxon>
        <taxon>Fusarium</taxon>
        <taxon>Fusarium incarnatum-equiseti species complex</taxon>
    </lineage>
</organism>